<dbReference type="GO" id="GO:0003677">
    <property type="term" value="F:DNA binding"/>
    <property type="evidence" value="ECO:0007669"/>
    <property type="project" value="InterPro"/>
</dbReference>
<feature type="transmembrane region" description="Helical" evidence="2">
    <location>
        <begin position="262"/>
        <end position="283"/>
    </location>
</feature>
<dbReference type="InterPro" id="IPR052055">
    <property type="entry name" value="Hepadnavirus_pol/RT"/>
</dbReference>
<gene>
    <name evidence="4" type="ORF">APZ42_031398</name>
</gene>
<evidence type="ECO:0000313" key="5">
    <source>
        <dbReference type="Proteomes" id="UP000076858"/>
    </source>
</evidence>
<dbReference type="PANTHER" id="PTHR33050">
    <property type="entry name" value="REVERSE TRANSCRIPTASE DOMAIN-CONTAINING PROTEIN"/>
    <property type="match status" value="1"/>
</dbReference>
<comment type="caution">
    <text evidence="4">The sequence shown here is derived from an EMBL/GenBank/DDBJ whole genome shotgun (WGS) entry which is preliminary data.</text>
</comment>
<proteinExistence type="predicted"/>
<keyword evidence="1" id="KW-0233">DNA recombination</keyword>
<protein>
    <recommendedName>
        <fullName evidence="3">Tyr recombinase domain-containing protein</fullName>
    </recommendedName>
</protein>
<evidence type="ECO:0000256" key="1">
    <source>
        <dbReference type="ARBA" id="ARBA00023172"/>
    </source>
</evidence>
<dbReference type="GO" id="GO:0006310">
    <property type="term" value="P:DNA recombination"/>
    <property type="evidence" value="ECO:0007669"/>
    <property type="project" value="UniProtKB-KW"/>
</dbReference>
<dbReference type="PANTHER" id="PTHR33050:SF7">
    <property type="entry name" value="RIBONUCLEASE H"/>
    <property type="match status" value="1"/>
</dbReference>
<dbReference type="InterPro" id="IPR011010">
    <property type="entry name" value="DNA_brk_join_enz"/>
</dbReference>
<sequence>MLVNTESLSLALTADKNGKLTALCLSLLRRESPPLRDVATLLGHFSWAIAAVQYSQVSCRGDCGLQMVQMEFKALPDSKGRIFASDPDLMIYSDASRLGWGFHCDGTSGRGLWTSADLTRYINELELLAALYVIQSMTRNSRGLSILLYLDNTTTVAYINRGGGTHSKQLCDLARLLFDWCKDRNLSIQAIHLPGVQNTLADEQSRILLDSSDWRLIRTLFNSIMSIWPAEVDLFSSAWNAQLHYFVLKRPQPGAMACNTFAIYWADFIGYAFPPFCLVFCCISKMQKKKANLVLVCPFWKSQPSFPLLLNLATDFEDNSTTSRPINLPDGRVPPAAVEQAPYYAVRFEAIKQRLHKGGFSEVVIELLGAANRLITTAAYQSAWATWSSWCLQRAPRKSQRTGALRSMSLRRFTNPLTFPVSCMENCIDCTACLPVSEDRSTLWLSLRKPYKPVGASTLVLWIKLYLKEANVDPNFTAHSVRVTAASHAATAGVPIETIRRTADWSRESTFNRFYRRDIIAPSVTEALFIT</sequence>
<dbReference type="AlphaFoldDB" id="A0A164MVR2"/>
<keyword evidence="2" id="KW-1133">Transmembrane helix</keyword>
<dbReference type="CDD" id="cd09275">
    <property type="entry name" value="RNase_HI_RT_DIRS1"/>
    <property type="match status" value="1"/>
</dbReference>
<name>A0A164MVR2_9CRUS</name>
<keyword evidence="5" id="KW-1185">Reference proteome</keyword>
<dbReference type="InterPro" id="IPR002104">
    <property type="entry name" value="Integrase_catalytic"/>
</dbReference>
<accession>A0A164MVR2</accession>
<organism evidence="4 5">
    <name type="scientific">Daphnia magna</name>
    <dbReference type="NCBI Taxonomy" id="35525"/>
    <lineage>
        <taxon>Eukaryota</taxon>
        <taxon>Metazoa</taxon>
        <taxon>Ecdysozoa</taxon>
        <taxon>Arthropoda</taxon>
        <taxon>Crustacea</taxon>
        <taxon>Branchiopoda</taxon>
        <taxon>Diplostraca</taxon>
        <taxon>Cladocera</taxon>
        <taxon>Anomopoda</taxon>
        <taxon>Daphniidae</taxon>
        <taxon>Daphnia</taxon>
    </lineage>
</organism>
<feature type="domain" description="Tyr recombinase" evidence="3">
    <location>
        <begin position="431"/>
        <end position="516"/>
    </location>
</feature>
<keyword evidence="2" id="KW-0472">Membrane</keyword>
<evidence type="ECO:0000313" key="4">
    <source>
        <dbReference type="EMBL" id="KZS05408.1"/>
    </source>
</evidence>
<dbReference type="Proteomes" id="UP000076858">
    <property type="component" value="Unassembled WGS sequence"/>
</dbReference>
<evidence type="ECO:0000259" key="3">
    <source>
        <dbReference type="Pfam" id="PF00589"/>
    </source>
</evidence>
<dbReference type="Gene3D" id="1.10.443.10">
    <property type="entry name" value="Intergrase catalytic core"/>
    <property type="match status" value="1"/>
</dbReference>
<dbReference type="SUPFAM" id="SSF56349">
    <property type="entry name" value="DNA breaking-rejoining enzymes"/>
    <property type="match status" value="1"/>
</dbReference>
<dbReference type="EMBL" id="LRGB01002937">
    <property type="protein sequence ID" value="KZS05408.1"/>
    <property type="molecule type" value="Genomic_DNA"/>
</dbReference>
<dbReference type="GO" id="GO:0015074">
    <property type="term" value="P:DNA integration"/>
    <property type="evidence" value="ECO:0007669"/>
    <property type="project" value="InterPro"/>
</dbReference>
<keyword evidence="2" id="KW-0812">Transmembrane</keyword>
<evidence type="ECO:0000256" key="2">
    <source>
        <dbReference type="SAM" id="Phobius"/>
    </source>
</evidence>
<dbReference type="InterPro" id="IPR013762">
    <property type="entry name" value="Integrase-like_cat_sf"/>
</dbReference>
<dbReference type="Pfam" id="PF00589">
    <property type="entry name" value="Phage_integrase"/>
    <property type="match status" value="1"/>
</dbReference>
<reference evidence="4 5" key="1">
    <citation type="submission" date="2016-03" db="EMBL/GenBank/DDBJ databases">
        <title>EvidentialGene: Evidence-directed Construction of Genes on Genomes.</title>
        <authorList>
            <person name="Gilbert D.G."/>
            <person name="Choi J.-H."/>
            <person name="Mockaitis K."/>
            <person name="Colbourne J."/>
            <person name="Pfrender M."/>
        </authorList>
    </citation>
    <scope>NUCLEOTIDE SEQUENCE [LARGE SCALE GENOMIC DNA]</scope>
    <source>
        <strain evidence="4 5">Xinb3</strain>
        <tissue evidence="4">Complete organism</tissue>
    </source>
</reference>